<evidence type="ECO:0000313" key="4">
    <source>
        <dbReference type="Proteomes" id="UP000035704"/>
    </source>
</evidence>
<feature type="domain" description="GerMN" evidence="2">
    <location>
        <begin position="247"/>
        <end position="329"/>
    </location>
</feature>
<dbReference type="EMBL" id="CP009687">
    <property type="protein sequence ID" value="AKL95967.1"/>
    <property type="molecule type" value="Genomic_DNA"/>
</dbReference>
<feature type="chain" id="PRO_5038924052" evidence="1">
    <location>
        <begin position="19"/>
        <end position="347"/>
    </location>
</feature>
<dbReference type="KEGG" id="cace:CACET_c25220"/>
<dbReference type="SMART" id="SM00909">
    <property type="entry name" value="Germane"/>
    <property type="match status" value="1"/>
</dbReference>
<dbReference type="AlphaFoldDB" id="A0A0G3WDK1"/>
<name>A0A0G3WDK1_9CLOT</name>
<accession>A0A0G3WDK1</accession>
<keyword evidence="1" id="KW-0732">Signal</keyword>
<dbReference type="InterPro" id="IPR019606">
    <property type="entry name" value="GerMN"/>
</dbReference>
<evidence type="ECO:0000313" key="3">
    <source>
        <dbReference type="EMBL" id="AKL95967.1"/>
    </source>
</evidence>
<evidence type="ECO:0000259" key="2">
    <source>
        <dbReference type="SMART" id="SM00909"/>
    </source>
</evidence>
<reference evidence="3 4" key="1">
    <citation type="submission" date="2014-10" db="EMBL/GenBank/DDBJ databases">
        <title>Genome sequence of Clostridium aceticum DSM 1496.</title>
        <authorList>
            <person name="Poehlein A."/>
            <person name="Schiel-Bengelsdorf B."/>
            <person name="Gottschalk G."/>
            <person name="Duerre P."/>
            <person name="Daniel R."/>
        </authorList>
    </citation>
    <scope>NUCLEOTIDE SEQUENCE [LARGE SCALE GENOMIC DNA]</scope>
    <source>
        <strain evidence="3 4">DSM 1496</strain>
    </source>
</reference>
<dbReference type="Proteomes" id="UP000035704">
    <property type="component" value="Chromosome"/>
</dbReference>
<dbReference type="STRING" id="84022.CACET_c25220"/>
<organism evidence="3 4">
    <name type="scientific">Clostridium aceticum</name>
    <dbReference type="NCBI Taxonomy" id="84022"/>
    <lineage>
        <taxon>Bacteria</taxon>
        <taxon>Bacillati</taxon>
        <taxon>Bacillota</taxon>
        <taxon>Clostridia</taxon>
        <taxon>Eubacteriales</taxon>
        <taxon>Clostridiaceae</taxon>
        <taxon>Clostridium</taxon>
    </lineage>
</organism>
<protein>
    <submittedName>
        <fullName evidence="3">Sporulation and spore germination protein</fullName>
    </submittedName>
</protein>
<feature type="signal peptide" evidence="1">
    <location>
        <begin position="1"/>
        <end position="18"/>
    </location>
</feature>
<keyword evidence="4" id="KW-1185">Reference proteome</keyword>
<proteinExistence type="predicted"/>
<dbReference type="Pfam" id="PF10646">
    <property type="entry name" value="Germane"/>
    <property type="match status" value="1"/>
</dbReference>
<sequence>MKKLAILLFVLIFLAACRTQTPPEAPPIDDNGELEKTIEDFYPFLANTYFTYEGIGMEFAERETYFDFIGNERAQIRTHTTGTTVVQILEYREGALELVLSREEAYYLADYTDANITEEREILLMEPIQVGTNWTLPDGRTREITGMNVAIETPSGNYEALEVTTEGSENTQTKTYYVEGIGMVLSVFETEDHEVVTALATIEKETDTTYLLRCYYPDFESEQVIYRDFDIFFHTNDEIEPIYTEYLQRSHSEFISPVLSENVTLQSFSYNAEEELVIVDLSSNFVNEMNLGAGYESLVIQSIVNTVGFNFGVEKVVLTLDGALYESGHLQLQEGDYFEVNYGNEAL</sequence>
<dbReference type="PATRIC" id="fig|84022.6.peg.2545"/>
<dbReference type="OrthoDB" id="1683231at2"/>
<gene>
    <name evidence="3" type="ORF">CACET_c25220</name>
</gene>
<evidence type="ECO:0000256" key="1">
    <source>
        <dbReference type="SAM" id="SignalP"/>
    </source>
</evidence>
<dbReference type="RefSeq" id="WP_052661411.1">
    <property type="nucleotide sequence ID" value="NZ_CP009687.1"/>
</dbReference>
<dbReference type="PROSITE" id="PS51257">
    <property type="entry name" value="PROKAR_LIPOPROTEIN"/>
    <property type="match status" value="1"/>
</dbReference>